<feature type="region of interest" description="Disordered" evidence="1">
    <location>
        <begin position="24"/>
        <end position="55"/>
    </location>
</feature>
<feature type="signal peptide" evidence="3">
    <location>
        <begin position="1"/>
        <end position="20"/>
    </location>
</feature>
<evidence type="ECO:0000256" key="1">
    <source>
        <dbReference type="SAM" id="MobiDB-lite"/>
    </source>
</evidence>
<feature type="transmembrane region" description="Helical" evidence="2">
    <location>
        <begin position="224"/>
        <end position="248"/>
    </location>
</feature>
<sequence length="381" mass="43474">MSYLRAVLCSVMLSASFANSQISQENHTIQSQNHQDESLHTGDGSPGGSHQDTALDTSHVFKPKVITKRETVTPKCSEVESPSDQVVFLKEINMKKYKFFIQPKPGFRKIMFHMKVDNELNQKDPYTTAKNIVFNSWELMDITNGSWIEVEVEYFKHRIWLKPDKNGLRVIIGKLTRTMESKWQITHSYKGFVIFVDGSSKLLFDCSPLDIVKYEAIATVSNPLLLLGVLGGVFLVLLVVTIWVYVIVIRRHRHNQHPDHPPPVPPLPKALRRGQVKSDPGPNYESFEEDALTRLRQKLDPKTFSCYNATSDAAAKCRRNDAKTNMDANGEFPEPRYQAQTKLSLLEEKQKMWEKNRDGLAPESSYVEMHGIIDSNSDLEH</sequence>
<reference evidence="4" key="1">
    <citation type="journal article" date="2021" name="Sci. Adv.">
        <title>The American lobster genome reveals insights on longevity, neural, and immune adaptations.</title>
        <authorList>
            <person name="Polinski J.M."/>
            <person name="Zimin A.V."/>
            <person name="Clark K.F."/>
            <person name="Kohn A.B."/>
            <person name="Sadowski N."/>
            <person name="Timp W."/>
            <person name="Ptitsyn A."/>
            <person name="Khanna P."/>
            <person name="Romanova D.Y."/>
            <person name="Williams P."/>
            <person name="Greenwood S.J."/>
            <person name="Moroz L.L."/>
            <person name="Walt D.R."/>
            <person name="Bodnar A.G."/>
        </authorList>
    </citation>
    <scope>NUCLEOTIDE SEQUENCE</scope>
    <source>
        <strain evidence="4">GMGI-L3</strain>
    </source>
</reference>
<comment type="caution">
    <text evidence="4">The sequence shown here is derived from an EMBL/GenBank/DDBJ whole genome shotgun (WGS) entry which is preliminary data.</text>
</comment>
<dbReference type="AlphaFoldDB" id="A0A8J5JQJ2"/>
<organism evidence="4 5">
    <name type="scientific">Homarus americanus</name>
    <name type="common">American lobster</name>
    <dbReference type="NCBI Taxonomy" id="6706"/>
    <lineage>
        <taxon>Eukaryota</taxon>
        <taxon>Metazoa</taxon>
        <taxon>Ecdysozoa</taxon>
        <taxon>Arthropoda</taxon>
        <taxon>Crustacea</taxon>
        <taxon>Multicrustacea</taxon>
        <taxon>Malacostraca</taxon>
        <taxon>Eumalacostraca</taxon>
        <taxon>Eucarida</taxon>
        <taxon>Decapoda</taxon>
        <taxon>Pleocyemata</taxon>
        <taxon>Astacidea</taxon>
        <taxon>Nephropoidea</taxon>
        <taxon>Nephropidae</taxon>
        <taxon>Homarus</taxon>
    </lineage>
</organism>
<dbReference type="OrthoDB" id="6378987at2759"/>
<evidence type="ECO:0000313" key="4">
    <source>
        <dbReference type="EMBL" id="KAG7162507.1"/>
    </source>
</evidence>
<proteinExistence type="predicted"/>
<accession>A0A8J5JQJ2</accession>
<dbReference type="EMBL" id="JAHLQT010027705">
    <property type="protein sequence ID" value="KAG7162507.1"/>
    <property type="molecule type" value="Genomic_DNA"/>
</dbReference>
<evidence type="ECO:0000256" key="2">
    <source>
        <dbReference type="SAM" id="Phobius"/>
    </source>
</evidence>
<evidence type="ECO:0000313" key="5">
    <source>
        <dbReference type="Proteomes" id="UP000747542"/>
    </source>
</evidence>
<protein>
    <submittedName>
        <fullName evidence="4">Uncharacterized protein</fullName>
    </submittedName>
</protein>
<keyword evidence="3" id="KW-0732">Signal</keyword>
<keyword evidence="2" id="KW-0472">Membrane</keyword>
<evidence type="ECO:0000256" key="3">
    <source>
        <dbReference type="SAM" id="SignalP"/>
    </source>
</evidence>
<keyword evidence="2" id="KW-0812">Transmembrane</keyword>
<name>A0A8J5JQJ2_HOMAM</name>
<feature type="chain" id="PRO_5035214999" evidence="3">
    <location>
        <begin position="21"/>
        <end position="381"/>
    </location>
</feature>
<keyword evidence="5" id="KW-1185">Reference proteome</keyword>
<feature type="compositionally biased region" description="Polar residues" evidence="1">
    <location>
        <begin position="24"/>
        <end position="33"/>
    </location>
</feature>
<feature type="region of interest" description="Disordered" evidence="1">
    <location>
        <begin position="255"/>
        <end position="287"/>
    </location>
</feature>
<keyword evidence="2" id="KW-1133">Transmembrane helix</keyword>
<gene>
    <name evidence="4" type="ORF">Hamer_G008061</name>
</gene>
<dbReference type="Proteomes" id="UP000747542">
    <property type="component" value="Unassembled WGS sequence"/>
</dbReference>